<evidence type="ECO:0000313" key="2">
    <source>
        <dbReference type="Proteomes" id="UP000530234"/>
    </source>
</evidence>
<reference evidence="2" key="1">
    <citation type="submission" date="2019-10" db="EMBL/GenBank/DDBJ databases">
        <title>Streptomyces sp. nov., a novel actinobacterium isolated from alkaline environment.</title>
        <authorList>
            <person name="Golinska P."/>
        </authorList>
    </citation>
    <scope>NUCLEOTIDE SEQUENCE [LARGE SCALE GENOMIC DNA]</scope>
    <source>
        <strain evidence="2">DSM 42108</strain>
    </source>
</reference>
<proteinExistence type="predicted"/>
<gene>
    <name evidence="1" type="ORF">FOE67_15285</name>
</gene>
<keyword evidence="2" id="KW-1185">Reference proteome</keyword>
<accession>A0A7W3XXI2</accession>
<dbReference type="RefSeq" id="WP_182664645.1">
    <property type="nucleotide sequence ID" value="NZ_VKHS01000362.1"/>
</dbReference>
<sequence>MEEFQSYRLLLPVEEDKILAERAPDLHQVLQHCRAKRQPRLVLESALMPYDKVAEAWENGNER</sequence>
<comment type="caution">
    <text evidence="1">The sequence shown here is derived from an EMBL/GenBank/DDBJ whole genome shotgun (WGS) entry which is preliminary data.</text>
</comment>
<evidence type="ECO:0000313" key="1">
    <source>
        <dbReference type="EMBL" id="MBB0230841.1"/>
    </source>
</evidence>
<protein>
    <submittedName>
        <fullName evidence="1">Uncharacterized protein</fullName>
    </submittedName>
</protein>
<name>A0A7W3XXI2_9ACTN</name>
<dbReference type="Proteomes" id="UP000530234">
    <property type="component" value="Unassembled WGS sequence"/>
</dbReference>
<organism evidence="1 2">
    <name type="scientific">Streptomyces calidiresistens</name>
    <dbReference type="NCBI Taxonomy" id="1485586"/>
    <lineage>
        <taxon>Bacteria</taxon>
        <taxon>Bacillati</taxon>
        <taxon>Actinomycetota</taxon>
        <taxon>Actinomycetes</taxon>
        <taxon>Kitasatosporales</taxon>
        <taxon>Streptomycetaceae</taxon>
        <taxon>Streptomyces</taxon>
    </lineage>
</organism>
<dbReference type="AlphaFoldDB" id="A0A7W3XXI2"/>
<dbReference type="EMBL" id="VKHS01000362">
    <property type="protein sequence ID" value="MBB0230841.1"/>
    <property type="molecule type" value="Genomic_DNA"/>
</dbReference>